<keyword evidence="2" id="KW-0732">Signal</keyword>
<name>A0A1H6CSH8_9ACTN</name>
<dbReference type="OrthoDB" id="3542314at2"/>
<dbReference type="Proteomes" id="UP000236732">
    <property type="component" value="Unassembled WGS sequence"/>
</dbReference>
<dbReference type="AlphaFoldDB" id="A0A1H6CSH8"/>
<dbReference type="EMBL" id="FNVT01000004">
    <property type="protein sequence ID" value="SEG75613.1"/>
    <property type="molecule type" value="Genomic_DNA"/>
</dbReference>
<proteinExistence type="predicted"/>
<keyword evidence="1" id="KW-1133">Transmembrane helix</keyword>
<sequence length="162" mass="17597">MNVRRLLPCTALAATALYAAVNLIALQVIAQPTGRLDPWFEEPWSDWTLGRLNEGVTNARNVTLCLTLILTAAATLPIALDRGSLIRSAVPTGVSFIMYELALVVSVLAAPTSRFWLLNDDNGLETITPEWYFPALITVCVLAFIGMLAWMTVPGPRGPSPM</sequence>
<evidence type="ECO:0000313" key="4">
    <source>
        <dbReference type="Proteomes" id="UP000236732"/>
    </source>
</evidence>
<protein>
    <submittedName>
        <fullName evidence="3">Uncharacterized protein</fullName>
    </submittedName>
</protein>
<accession>A0A1H6CSH8</accession>
<organism evidence="3 4">
    <name type="scientific">Nonomuraea solani</name>
    <dbReference type="NCBI Taxonomy" id="1144553"/>
    <lineage>
        <taxon>Bacteria</taxon>
        <taxon>Bacillati</taxon>
        <taxon>Actinomycetota</taxon>
        <taxon>Actinomycetes</taxon>
        <taxon>Streptosporangiales</taxon>
        <taxon>Streptosporangiaceae</taxon>
        <taxon>Nonomuraea</taxon>
    </lineage>
</organism>
<feature type="signal peptide" evidence="2">
    <location>
        <begin position="1"/>
        <end position="30"/>
    </location>
</feature>
<keyword evidence="1" id="KW-0472">Membrane</keyword>
<reference evidence="3 4" key="1">
    <citation type="submission" date="2016-10" db="EMBL/GenBank/DDBJ databases">
        <authorList>
            <person name="de Groot N.N."/>
        </authorList>
    </citation>
    <scope>NUCLEOTIDE SEQUENCE [LARGE SCALE GENOMIC DNA]</scope>
    <source>
        <strain evidence="3 4">CGMCC 4.7037</strain>
    </source>
</reference>
<feature type="chain" id="PRO_5039714657" evidence="2">
    <location>
        <begin position="31"/>
        <end position="162"/>
    </location>
</feature>
<evidence type="ECO:0000256" key="2">
    <source>
        <dbReference type="SAM" id="SignalP"/>
    </source>
</evidence>
<evidence type="ECO:0000313" key="3">
    <source>
        <dbReference type="EMBL" id="SEG75613.1"/>
    </source>
</evidence>
<evidence type="ECO:0000256" key="1">
    <source>
        <dbReference type="SAM" id="Phobius"/>
    </source>
</evidence>
<feature type="transmembrane region" description="Helical" evidence="1">
    <location>
        <begin position="92"/>
        <end position="111"/>
    </location>
</feature>
<keyword evidence="1" id="KW-0812">Transmembrane</keyword>
<dbReference type="RefSeq" id="WP_103956849.1">
    <property type="nucleotide sequence ID" value="NZ_FNVT01000004.1"/>
</dbReference>
<gene>
    <name evidence="3" type="ORF">SAMN05444920_104310</name>
</gene>
<feature type="transmembrane region" description="Helical" evidence="1">
    <location>
        <begin position="131"/>
        <end position="153"/>
    </location>
</feature>
<keyword evidence="4" id="KW-1185">Reference proteome</keyword>